<dbReference type="GeneID" id="111218329"/>
<evidence type="ECO:0000256" key="1">
    <source>
        <dbReference type="ARBA" id="ARBA00006484"/>
    </source>
</evidence>
<evidence type="ECO:0000313" key="4">
    <source>
        <dbReference type="Ensembl" id="ENSSDUP00000005527.1"/>
    </source>
</evidence>
<dbReference type="Proteomes" id="UP000261420">
    <property type="component" value="Unplaced"/>
</dbReference>
<dbReference type="AlphaFoldDB" id="A0A3B4THU3"/>
<dbReference type="SUPFAM" id="SSF51735">
    <property type="entry name" value="NAD(P)-binding Rossmann-fold domains"/>
    <property type="match status" value="1"/>
</dbReference>
<keyword evidence="5" id="KW-1185">Reference proteome</keyword>
<dbReference type="Pfam" id="PF00106">
    <property type="entry name" value="adh_short"/>
    <property type="match status" value="1"/>
</dbReference>
<organism evidence="4 5">
    <name type="scientific">Seriola dumerili</name>
    <name type="common">Greater amberjack</name>
    <name type="synonym">Caranx dumerili</name>
    <dbReference type="NCBI Taxonomy" id="41447"/>
    <lineage>
        <taxon>Eukaryota</taxon>
        <taxon>Metazoa</taxon>
        <taxon>Chordata</taxon>
        <taxon>Craniata</taxon>
        <taxon>Vertebrata</taxon>
        <taxon>Euteleostomi</taxon>
        <taxon>Actinopterygii</taxon>
        <taxon>Neopterygii</taxon>
        <taxon>Teleostei</taxon>
        <taxon>Neoteleostei</taxon>
        <taxon>Acanthomorphata</taxon>
        <taxon>Carangaria</taxon>
        <taxon>Carangiformes</taxon>
        <taxon>Carangidae</taxon>
        <taxon>Seriola</taxon>
    </lineage>
</organism>
<dbReference type="PRINTS" id="PR00081">
    <property type="entry name" value="GDHRDH"/>
</dbReference>
<evidence type="ECO:0000256" key="2">
    <source>
        <dbReference type="ARBA" id="ARBA00023002"/>
    </source>
</evidence>
<dbReference type="PANTHER" id="PTHR43157">
    <property type="entry name" value="PHOSPHATIDYLINOSITOL-GLYCAN BIOSYNTHESIS CLASS F PROTEIN-RELATED"/>
    <property type="match status" value="1"/>
</dbReference>
<comment type="similarity">
    <text evidence="1 3">Belongs to the short-chain dehydrogenases/reductases (SDR) family.</text>
</comment>
<dbReference type="PRINTS" id="PR00080">
    <property type="entry name" value="SDRFAMILY"/>
</dbReference>
<name>A0A3B4THU3_SERDU</name>
<evidence type="ECO:0000313" key="5">
    <source>
        <dbReference type="Proteomes" id="UP000261420"/>
    </source>
</evidence>
<dbReference type="GeneTree" id="ENSGT00940000165857"/>
<sequence>MQNYAEVIKDFVESHATGLTVAFVAGAGLLALRRWMAGGVCRSKVRLDGKTVLITGANTGIGKETALDMAQRGARVILACRDMTRARIAADEIRQKSGNGNVVVKKLDLSSLQSVRDLAKDIQENEQRLDILINNAGIMMCPKWKTEDGFEMQFGVNHLGHFLLTNCLLDLLKKSAPSRIVIVSSLAHEKGQIHFDDINLDKDYKREKSYRQSKLANVLFCRELAARLKDTGVTVYSLHPGVIRTELGRHLFPTLSLWKRVIAKPFLMLIKSPWEGAQTTIYCAVDESLANVSGLYYSDCAPKTAAPQALDDAAARKLWDLSNSMVGLA</sequence>
<dbReference type="InterPro" id="IPR002347">
    <property type="entry name" value="SDR_fam"/>
</dbReference>
<dbReference type="STRING" id="41447.ENSSDUP00000005527"/>
<protein>
    <submittedName>
        <fullName evidence="4">Si:ch211-107o10.3</fullName>
    </submittedName>
</protein>
<dbReference type="NCBIfam" id="NF004846">
    <property type="entry name" value="PRK06197.1"/>
    <property type="match status" value="1"/>
</dbReference>
<keyword evidence="2" id="KW-0560">Oxidoreductase</keyword>
<accession>A0A3B4THU3</accession>
<evidence type="ECO:0000256" key="3">
    <source>
        <dbReference type="RuleBase" id="RU000363"/>
    </source>
</evidence>
<reference evidence="4" key="2">
    <citation type="submission" date="2025-09" db="UniProtKB">
        <authorList>
            <consortium name="Ensembl"/>
        </authorList>
    </citation>
    <scope>IDENTIFICATION</scope>
</reference>
<dbReference type="OMA" id="NPWEGAQ"/>
<dbReference type="Ensembl" id="ENSSDUT00000005635.1">
    <property type="protein sequence ID" value="ENSSDUP00000005527.1"/>
    <property type="gene ID" value="ENSSDUG00000004090.1"/>
</dbReference>
<proteinExistence type="inferred from homology"/>
<dbReference type="InterPro" id="IPR036291">
    <property type="entry name" value="NAD(P)-bd_dom_sf"/>
</dbReference>
<dbReference type="PANTHER" id="PTHR43157:SF26">
    <property type="entry name" value="RETINOL DEHYDROGENASE-LIKE"/>
    <property type="match status" value="1"/>
</dbReference>
<reference evidence="4" key="1">
    <citation type="submission" date="2025-08" db="UniProtKB">
        <authorList>
            <consortium name="Ensembl"/>
        </authorList>
    </citation>
    <scope>IDENTIFICATION</scope>
</reference>
<dbReference type="KEGG" id="sdu:111218329"/>
<dbReference type="Gene3D" id="3.40.50.720">
    <property type="entry name" value="NAD(P)-binding Rossmann-like Domain"/>
    <property type="match status" value="1"/>
</dbReference>
<dbReference type="GO" id="GO:0016491">
    <property type="term" value="F:oxidoreductase activity"/>
    <property type="evidence" value="ECO:0007669"/>
    <property type="project" value="UniProtKB-KW"/>
</dbReference>
<dbReference type="RefSeq" id="XP_022596306.1">
    <property type="nucleotide sequence ID" value="XM_022740585.1"/>
</dbReference>